<reference evidence="4" key="1">
    <citation type="submission" date="2021-04" db="EMBL/GenBank/DDBJ databases">
        <authorList>
            <person name="Yang J."/>
            <person name="Liao Z."/>
        </authorList>
    </citation>
    <scope>NUCLEOTIDE SEQUENCE</scope>
</reference>
<feature type="chain" id="PRO_5034300466" evidence="2">
    <location>
        <begin position="24"/>
        <end position="154"/>
    </location>
</feature>
<evidence type="ECO:0000256" key="2">
    <source>
        <dbReference type="SAM" id="SignalP"/>
    </source>
</evidence>
<keyword evidence="2" id="KW-0732">Signal</keyword>
<dbReference type="InterPro" id="IPR018247">
    <property type="entry name" value="EF_Hand_1_Ca_BS"/>
</dbReference>
<dbReference type="CDD" id="cd00051">
    <property type="entry name" value="EFh"/>
    <property type="match status" value="1"/>
</dbReference>
<dbReference type="PROSITE" id="PS50222">
    <property type="entry name" value="EF_HAND_2"/>
    <property type="match status" value="1"/>
</dbReference>
<proteinExistence type="evidence at transcript level"/>
<evidence type="ECO:0000256" key="1">
    <source>
        <dbReference type="ARBA" id="ARBA00022837"/>
    </source>
</evidence>
<dbReference type="GO" id="GO:0005509">
    <property type="term" value="F:calcium ion binding"/>
    <property type="evidence" value="ECO:0007669"/>
    <property type="project" value="InterPro"/>
</dbReference>
<keyword evidence="1" id="KW-0106">Calcium</keyword>
<name>A0A8F6T7Z2_MYTCO</name>
<dbReference type="InterPro" id="IPR002048">
    <property type="entry name" value="EF_hand_dom"/>
</dbReference>
<dbReference type="InterPro" id="IPR011992">
    <property type="entry name" value="EF-hand-dom_pair"/>
</dbReference>
<dbReference type="PROSITE" id="PS00018">
    <property type="entry name" value="EF_HAND_1"/>
    <property type="match status" value="2"/>
</dbReference>
<dbReference type="SUPFAM" id="SSF47473">
    <property type="entry name" value="EF-hand"/>
    <property type="match status" value="1"/>
</dbReference>
<evidence type="ECO:0000313" key="4">
    <source>
        <dbReference type="EMBL" id="QXT26519.1"/>
    </source>
</evidence>
<dbReference type="EMBL" id="MW922040">
    <property type="protein sequence ID" value="QXT26519.1"/>
    <property type="molecule type" value="mRNA"/>
</dbReference>
<feature type="domain" description="EF-hand" evidence="3">
    <location>
        <begin position="98"/>
        <end position="124"/>
    </location>
</feature>
<protein>
    <submittedName>
        <fullName evidence="4">Mytimycin 1</fullName>
    </submittedName>
</protein>
<dbReference type="AlphaFoldDB" id="A0A8F6T7Z2"/>
<dbReference type="Gene3D" id="1.10.238.10">
    <property type="entry name" value="EF-hand"/>
    <property type="match status" value="1"/>
</dbReference>
<accession>A0A8F6T7Z2</accession>
<organism evidence="4">
    <name type="scientific">Mytilus coruscus</name>
    <name type="common">Sea mussel</name>
    <dbReference type="NCBI Taxonomy" id="42192"/>
    <lineage>
        <taxon>Eukaryota</taxon>
        <taxon>Metazoa</taxon>
        <taxon>Spiralia</taxon>
        <taxon>Lophotrochozoa</taxon>
        <taxon>Mollusca</taxon>
        <taxon>Bivalvia</taxon>
        <taxon>Autobranchia</taxon>
        <taxon>Pteriomorphia</taxon>
        <taxon>Mytilida</taxon>
        <taxon>Mytiloidea</taxon>
        <taxon>Mytilidae</taxon>
        <taxon>Mytilinae</taxon>
        <taxon>Mytilus</taxon>
    </lineage>
</organism>
<evidence type="ECO:0000259" key="3">
    <source>
        <dbReference type="PROSITE" id="PS50222"/>
    </source>
</evidence>
<sequence length="154" mass="17813">MCLILRMTFSFVICCVIMDMANGACCYPPHGKFCADCTLSTPRCGYHRCNLFGCGCTCRREPRGETCYAYRARCYCDTDRRKRRDVSLDEDMSASIKFASLDINKDGLIEQFEFIKALEQMDVTDNTTMFHHWSIMDEDRDGTITLEEFDKEKP</sequence>
<feature type="signal peptide" evidence="2">
    <location>
        <begin position="1"/>
        <end position="23"/>
    </location>
</feature>